<dbReference type="InterPro" id="IPR022703">
    <property type="entry name" value="DUF3533"/>
</dbReference>
<dbReference type="RefSeq" id="XP_066829329.1">
    <property type="nucleotide sequence ID" value="XM_066972385.1"/>
</dbReference>
<feature type="compositionally biased region" description="Polar residues" evidence="1">
    <location>
        <begin position="60"/>
        <end position="83"/>
    </location>
</feature>
<keyword evidence="2" id="KW-0812">Transmembrane</keyword>
<name>A0ABP0ZLB4_9ASCO</name>
<feature type="domain" description="DUF3533" evidence="3">
    <location>
        <begin position="102"/>
        <end position="484"/>
    </location>
</feature>
<sequence>MSQMHDDKKDQDFDFCSNEQNDSSTMENSSTDDEKVDKFEHARPGPGGFAAGTQGHHDQNTPAQLPAQQSSHQTTENEGHSFFSNKLSPHRKNVFLKFCTINLVLIVFILTTFSIYWGSYYDRNSRYKDLKMLVVIEDEQVVEGVEPVFGPAMRSLLETPEAQSHGDWHIYSQSEYQRIADEAGNSIDAEIADKVYRQIYWTSIHVKPNATFNYRQALSEGNGDYNVTKNTVVTRFETGRDFMNMNQYIEPQLDAIEEMWLQLQPKLTKQLVKNIAIDSESKLDIVSRPMQFLKVDGSPWTETVLVAPCQVGFIYMIILTSYVFNFYKNVHSFAAKSGVKRTHFIIYRYICSIGTFFFISLSFGLVTLAFQADFTVTYGKSGFLVYWAIAFLTVCAVGFANEIMAMLLTTFYPPLLGCWVSFWVVINISPTFGPLALMSKFHRYGYAFPIHNSFNAVRTVFFDVYKGEMGRNIGILVAWWALWTCLFPVVIVYTGNVSARRAQAAAQAKQQAEKEEKATKLEV</sequence>
<evidence type="ECO:0000256" key="2">
    <source>
        <dbReference type="SAM" id="Phobius"/>
    </source>
</evidence>
<feature type="transmembrane region" description="Helical" evidence="2">
    <location>
        <begin position="94"/>
        <end position="117"/>
    </location>
</feature>
<reference evidence="4 5" key="1">
    <citation type="submission" date="2024-03" db="EMBL/GenBank/DDBJ databases">
        <authorList>
            <person name="Brejova B."/>
        </authorList>
    </citation>
    <scope>NUCLEOTIDE SEQUENCE [LARGE SCALE GENOMIC DNA]</scope>
    <source>
        <strain evidence="4 5">CBS 14171</strain>
    </source>
</reference>
<dbReference type="Proteomes" id="UP001497383">
    <property type="component" value="Chromosome 3"/>
</dbReference>
<organism evidence="4 5">
    <name type="scientific">Lodderomyces beijingensis</name>
    <dbReference type="NCBI Taxonomy" id="1775926"/>
    <lineage>
        <taxon>Eukaryota</taxon>
        <taxon>Fungi</taxon>
        <taxon>Dikarya</taxon>
        <taxon>Ascomycota</taxon>
        <taxon>Saccharomycotina</taxon>
        <taxon>Pichiomycetes</taxon>
        <taxon>Debaryomycetaceae</taxon>
        <taxon>Candida/Lodderomyces clade</taxon>
        <taxon>Lodderomyces</taxon>
    </lineage>
</organism>
<accession>A0ABP0ZLB4</accession>
<feature type="compositionally biased region" description="Basic and acidic residues" evidence="1">
    <location>
        <begin position="1"/>
        <end position="12"/>
    </location>
</feature>
<dbReference type="Pfam" id="PF12051">
    <property type="entry name" value="DUF3533"/>
    <property type="match status" value="1"/>
</dbReference>
<dbReference type="InterPro" id="IPR053001">
    <property type="entry name" value="MNNG_permease-like"/>
</dbReference>
<evidence type="ECO:0000313" key="5">
    <source>
        <dbReference type="Proteomes" id="UP001497383"/>
    </source>
</evidence>
<keyword evidence="2" id="KW-1133">Transmembrane helix</keyword>
<feature type="transmembrane region" description="Helical" evidence="2">
    <location>
        <begin position="473"/>
        <end position="493"/>
    </location>
</feature>
<dbReference type="GeneID" id="92207587"/>
<evidence type="ECO:0000259" key="3">
    <source>
        <dbReference type="Pfam" id="PF12051"/>
    </source>
</evidence>
<protein>
    <recommendedName>
        <fullName evidence="3">DUF3533 domain-containing protein</fullName>
    </recommendedName>
</protein>
<feature type="transmembrane region" description="Helical" evidence="2">
    <location>
        <begin position="304"/>
        <end position="324"/>
    </location>
</feature>
<feature type="transmembrane region" description="Helical" evidence="2">
    <location>
        <begin position="415"/>
        <end position="437"/>
    </location>
</feature>
<gene>
    <name evidence="4" type="ORF">LODBEIA_P23910</name>
</gene>
<dbReference type="EMBL" id="OZ022407">
    <property type="protein sequence ID" value="CAK9438049.1"/>
    <property type="molecule type" value="Genomic_DNA"/>
</dbReference>
<feature type="compositionally biased region" description="Basic and acidic residues" evidence="1">
    <location>
        <begin position="32"/>
        <end position="43"/>
    </location>
</feature>
<evidence type="ECO:0000313" key="4">
    <source>
        <dbReference type="EMBL" id="CAK9438049.1"/>
    </source>
</evidence>
<dbReference type="PANTHER" id="PTHR34814">
    <property type="entry name" value="NITROSOGUANIDINE RESISTANCE PROTEIN SNG1"/>
    <property type="match status" value="1"/>
</dbReference>
<feature type="compositionally biased region" description="Polar residues" evidence="1">
    <location>
        <begin position="17"/>
        <end position="29"/>
    </location>
</feature>
<keyword evidence="2" id="KW-0472">Membrane</keyword>
<proteinExistence type="predicted"/>
<feature type="region of interest" description="Disordered" evidence="1">
    <location>
        <begin position="1"/>
        <end position="83"/>
    </location>
</feature>
<keyword evidence="5" id="KW-1185">Reference proteome</keyword>
<feature type="transmembrane region" description="Helical" evidence="2">
    <location>
        <begin position="345"/>
        <end position="372"/>
    </location>
</feature>
<feature type="transmembrane region" description="Helical" evidence="2">
    <location>
        <begin position="384"/>
        <end position="408"/>
    </location>
</feature>
<evidence type="ECO:0000256" key="1">
    <source>
        <dbReference type="SAM" id="MobiDB-lite"/>
    </source>
</evidence>
<dbReference type="PANTHER" id="PTHR34814:SF1">
    <property type="entry name" value="NITROSOGUANIDINE RESISTANCE PROTEIN SNG1"/>
    <property type="match status" value="1"/>
</dbReference>